<dbReference type="EMBL" id="CP102252">
    <property type="protein sequence ID" value="UWN66166.1"/>
    <property type="molecule type" value="Genomic_DNA"/>
</dbReference>
<sequence length="174" mass="20474">MIVKLNIKNKILFNYLDYLFIRNPDGTHRVTMKNDFGRLLVALVRRSPTEVPVRGDGFTARLKLPKNTCSQNAEFYHLYFTEQDAARLNVLLDTIFNLDLNAYYLKGSKRNIQKREIIEAFIVSRKLFAEDFAETLGKRIYREQLKDFERLVSSLYNKARYNNDRIEGPEKPSE</sequence>
<proteinExistence type="predicted"/>
<evidence type="ECO:0000313" key="2">
    <source>
        <dbReference type="Proteomes" id="UP001058267"/>
    </source>
</evidence>
<organism evidence="1 2">
    <name type="scientific">Alistipes senegalensis JC50</name>
    <dbReference type="NCBI Taxonomy" id="1033732"/>
    <lineage>
        <taxon>Bacteria</taxon>
        <taxon>Pseudomonadati</taxon>
        <taxon>Bacteroidota</taxon>
        <taxon>Bacteroidia</taxon>
        <taxon>Bacteroidales</taxon>
        <taxon>Rikenellaceae</taxon>
        <taxon>Alistipes</taxon>
    </lineage>
</organism>
<accession>A0ABY5V9H1</accession>
<dbReference type="RefSeq" id="WP_218915862.1">
    <property type="nucleotide sequence ID" value="NZ_CP102252.1"/>
</dbReference>
<name>A0ABY5V9H1_9BACT</name>
<reference evidence="1" key="1">
    <citation type="journal article" date="2022" name="Cell">
        <title>Design, construction, and in vivo augmentation of a complex gut microbiome.</title>
        <authorList>
            <person name="Cheng A.G."/>
            <person name="Ho P.Y."/>
            <person name="Aranda-Diaz A."/>
            <person name="Jain S."/>
            <person name="Yu F.B."/>
            <person name="Meng X."/>
            <person name="Wang M."/>
            <person name="Iakiviak M."/>
            <person name="Nagashima K."/>
            <person name="Zhao A."/>
            <person name="Murugkar P."/>
            <person name="Patil A."/>
            <person name="Atabakhsh K."/>
            <person name="Weakley A."/>
            <person name="Yan J."/>
            <person name="Brumbaugh A.R."/>
            <person name="Higginbottom S."/>
            <person name="Dimas A."/>
            <person name="Shiver A.L."/>
            <person name="Deutschbauer A."/>
            <person name="Neff N."/>
            <person name="Sonnenburg J.L."/>
            <person name="Huang K.C."/>
            <person name="Fischbach M.A."/>
        </authorList>
    </citation>
    <scope>NUCLEOTIDE SEQUENCE</scope>
    <source>
        <strain evidence="1">JC50</strain>
    </source>
</reference>
<gene>
    <name evidence="1" type="ORF">NQ519_04845</name>
</gene>
<evidence type="ECO:0000313" key="1">
    <source>
        <dbReference type="EMBL" id="UWN66166.1"/>
    </source>
</evidence>
<protein>
    <submittedName>
        <fullName evidence="1">Uncharacterized protein</fullName>
    </submittedName>
</protein>
<keyword evidence="2" id="KW-1185">Reference proteome</keyword>
<dbReference type="Proteomes" id="UP001058267">
    <property type="component" value="Chromosome"/>
</dbReference>